<proteinExistence type="predicted"/>
<feature type="compositionally biased region" description="Polar residues" evidence="1">
    <location>
        <begin position="590"/>
        <end position="600"/>
    </location>
</feature>
<feature type="compositionally biased region" description="Polar residues" evidence="1">
    <location>
        <begin position="611"/>
        <end position="626"/>
    </location>
</feature>
<evidence type="ECO:0000313" key="2">
    <source>
        <dbReference type="EMBL" id="OCF56666.1"/>
    </source>
</evidence>
<organism evidence="2 3">
    <name type="scientific">Kwoniella mangroviensis CBS 10435</name>
    <dbReference type="NCBI Taxonomy" id="1331196"/>
    <lineage>
        <taxon>Eukaryota</taxon>
        <taxon>Fungi</taxon>
        <taxon>Dikarya</taxon>
        <taxon>Basidiomycota</taxon>
        <taxon>Agaricomycotina</taxon>
        <taxon>Tremellomycetes</taxon>
        <taxon>Tremellales</taxon>
        <taxon>Cryptococcaceae</taxon>
        <taxon>Kwoniella</taxon>
    </lineage>
</organism>
<dbReference type="OrthoDB" id="10586591at2759"/>
<dbReference type="EMBL" id="KI669464">
    <property type="protein sequence ID" value="OCF56666.1"/>
    <property type="molecule type" value="Genomic_DNA"/>
</dbReference>
<protein>
    <submittedName>
        <fullName evidence="2">Uncharacterized protein</fullName>
    </submittedName>
</protein>
<keyword evidence="3" id="KW-1185">Reference proteome</keyword>
<feature type="region of interest" description="Disordered" evidence="1">
    <location>
        <begin position="679"/>
        <end position="730"/>
    </location>
</feature>
<feature type="compositionally biased region" description="Polar residues" evidence="1">
    <location>
        <begin position="681"/>
        <end position="691"/>
    </location>
</feature>
<feature type="compositionally biased region" description="Basic and acidic residues" evidence="1">
    <location>
        <begin position="382"/>
        <end position="395"/>
    </location>
</feature>
<evidence type="ECO:0000256" key="1">
    <source>
        <dbReference type="SAM" id="MobiDB-lite"/>
    </source>
</evidence>
<reference evidence="3" key="2">
    <citation type="submission" date="2013-12" db="EMBL/GenBank/DDBJ databases">
        <title>Evolution of pathogenesis and genome organization in the Tremellales.</title>
        <authorList>
            <person name="Cuomo C."/>
            <person name="Litvintseva A."/>
            <person name="Heitman J."/>
            <person name="Chen Y."/>
            <person name="Sun S."/>
            <person name="Springer D."/>
            <person name="Dromer F."/>
            <person name="Young S."/>
            <person name="Zeng Q."/>
            <person name="Chapman S."/>
            <person name="Gujja S."/>
            <person name="Saif S."/>
            <person name="Birren B."/>
        </authorList>
    </citation>
    <scope>NUCLEOTIDE SEQUENCE [LARGE SCALE GENOMIC DNA]</scope>
    <source>
        <strain evidence="3">CBS 10435</strain>
    </source>
</reference>
<dbReference type="STRING" id="1331196.A0A1B9IM35"/>
<feature type="region of interest" description="Disordered" evidence="1">
    <location>
        <begin position="574"/>
        <end position="644"/>
    </location>
</feature>
<name>A0A1B9IM35_9TREE</name>
<evidence type="ECO:0000313" key="3">
    <source>
        <dbReference type="Proteomes" id="UP000092583"/>
    </source>
</evidence>
<accession>A0A1B9IM35</accession>
<gene>
    <name evidence="2" type="ORF">L486_05520</name>
</gene>
<feature type="region of interest" description="Disordered" evidence="1">
    <location>
        <begin position="382"/>
        <end position="445"/>
    </location>
</feature>
<dbReference type="AlphaFoldDB" id="A0A1B9IM35"/>
<sequence>MNEVIQKTFWQTSLAFQGPGLPVSNACDDNPLSSSHSAAYHPARKGLALPDTLPTSFTHPTALTSYTLHAIVQISEFPSTRSVLHTFTEIDILPRVGDGFGKFPLNSKEVVSQAVLHEEWENEVLEINVSSTNGWAVEGSRARLGLRVRNETRLPTLSPTLEIVQRVTVQQINGQRVDLDTVLLELVYSDGYVTSPFSESGYYVDFTLPTGTRSIARADGSSLRAETFIRIGVRSVTTEAFKAVVVLPIHVFHPASLSADLWLEHHSLQTELRGAASPTPPIPVAQKRWSAPLQSLVTALTSSTSPRSPDNRIFAERMSTLGHRPKLQHQRHSISGLPTRADPHPFSAYRTPYHPLPVPPWINYVYPQPDWSLYAVSEDESRASRTSRHLRETSKNRGRSVSPPLAPMLQSEVSPPIAKAEQTYTLSPSPRRATPLHGPRAPSAPRLNIIPATILSPISQEILSPKPIIFTNPDSYFDGQQATTSSESSPTKGGTYRCSKDTVKSLEAMVVDDESIVVNEAGEIPRRRSTRRGSNHRRSILNLFEEENKSSEDGSLEGGLYRAREHRICDHHSASLGSVAETPDTRPESQKISTAGSNSIGALDDKDNAIESATESKATFNKSTDPFISPDPSKSARGGRGGRVTSARQLIEDQSNQSKYNTGISLADRKKRYSLPPELLLTSSRKASTGSVPVGSPKEGVSAGPDGVYLQGRRSQTSGGTPGAGTGAAVGKLRGLIERYESVTSATAK</sequence>
<dbReference type="Proteomes" id="UP000092583">
    <property type="component" value="Unassembled WGS sequence"/>
</dbReference>
<reference evidence="2 3" key="1">
    <citation type="submission" date="2013-07" db="EMBL/GenBank/DDBJ databases">
        <title>The Genome Sequence of Kwoniella mangroviensis CBS10435.</title>
        <authorList>
            <consortium name="The Broad Institute Genome Sequencing Platform"/>
            <person name="Cuomo C."/>
            <person name="Litvintseva A."/>
            <person name="Chen Y."/>
            <person name="Heitman J."/>
            <person name="Sun S."/>
            <person name="Springer D."/>
            <person name="Dromer F."/>
            <person name="Young S.K."/>
            <person name="Zeng Q."/>
            <person name="Gargeya S."/>
            <person name="Fitzgerald M."/>
            <person name="Abouelleil A."/>
            <person name="Alvarado L."/>
            <person name="Berlin A.M."/>
            <person name="Chapman S.B."/>
            <person name="Dewar J."/>
            <person name="Goldberg J."/>
            <person name="Griggs A."/>
            <person name="Gujja S."/>
            <person name="Hansen M."/>
            <person name="Howarth C."/>
            <person name="Imamovic A."/>
            <person name="Larimer J."/>
            <person name="McCowan C."/>
            <person name="Murphy C."/>
            <person name="Pearson M."/>
            <person name="Priest M."/>
            <person name="Roberts A."/>
            <person name="Saif S."/>
            <person name="Shea T."/>
            <person name="Sykes S."/>
            <person name="Wortman J."/>
            <person name="Nusbaum C."/>
            <person name="Birren B."/>
        </authorList>
    </citation>
    <scope>NUCLEOTIDE SEQUENCE [LARGE SCALE GENOMIC DNA]</scope>
    <source>
        <strain evidence="2 3">CBS 10435</strain>
    </source>
</reference>